<dbReference type="Proteomes" id="UP000234323">
    <property type="component" value="Unassembled WGS sequence"/>
</dbReference>
<name>A0A2I1HRW4_9GLOM</name>
<evidence type="ECO:0000313" key="7">
    <source>
        <dbReference type="Proteomes" id="UP000234323"/>
    </source>
</evidence>
<keyword evidence="3 6" id="KW-0418">Kinase</keyword>
<sequence length="252" mass="28784">MQINAMQINADQTMQTYFCYANSNINLLHLEVCHKNRLKILLDGEVSQIVYYYDPQGFKILNKISSGASILVYNVCWKDTSRFVIKKFIGNSNEKAIINEIHLTGLVNLHPNIIQFYGVTKLNDEINYSLVLEYAEGGTLGKYLKDNTITFKWKSQLKFAKEISSAISWLHVDKGIIHGDLHPNNILIQKDTIKLADFGRSCLKGSDSNTEVRGVIPYMDPKFFEPQNHSYHVLTEKSDIYSLGVLLWELTS</sequence>
<proteinExistence type="predicted"/>
<comment type="caution">
    <text evidence="6">The sequence shown here is derived from an EMBL/GenBank/DDBJ whole genome shotgun (WGS) entry which is preliminary data.</text>
</comment>
<protein>
    <submittedName>
        <fullName evidence="6">Kinase-like protein</fullName>
    </submittedName>
</protein>
<dbReference type="VEuPathDB" id="FungiDB:RhiirFUN_017648"/>
<dbReference type="PROSITE" id="PS50011">
    <property type="entry name" value="PROTEIN_KINASE_DOM"/>
    <property type="match status" value="1"/>
</dbReference>
<gene>
    <name evidence="6" type="ORF">RhiirA4_550998</name>
</gene>
<evidence type="ECO:0000313" key="6">
    <source>
        <dbReference type="EMBL" id="PKY61635.1"/>
    </source>
</evidence>
<dbReference type="InterPro" id="IPR000719">
    <property type="entry name" value="Prot_kinase_dom"/>
</dbReference>
<dbReference type="GO" id="GO:0005524">
    <property type="term" value="F:ATP binding"/>
    <property type="evidence" value="ECO:0007669"/>
    <property type="project" value="UniProtKB-KW"/>
</dbReference>
<dbReference type="InterPro" id="IPR051681">
    <property type="entry name" value="Ser/Thr_Kinases-Pseudokinases"/>
</dbReference>
<dbReference type="InterPro" id="IPR011009">
    <property type="entry name" value="Kinase-like_dom_sf"/>
</dbReference>
<keyword evidence="1" id="KW-0808">Transferase</keyword>
<evidence type="ECO:0000256" key="2">
    <source>
        <dbReference type="ARBA" id="ARBA00022741"/>
    </source>
</evidence>
<keyword evidence="4" id="KW-0067">ATP-binding</keyword>
<dbReference type="GO" id="GO:0004674">
    <property type="term" value="F:protein serine/threonine kinase activity"/>
    <property type="evidence" value="ECO:0007669"/>
    <property type="project" value="TreeGrafter"/>
</dbReference>
<dbReference type="VEuPathDB" id="FungiDB:RhiirA1_542195"/>
<organism evidence="6 7">
    <name type="scientific">Rhizophagus irregularis</name>
    <dbReference type="NCBI Taxonomy" id="588596"/>
    <lineage>
        <taxon>Eukaryota</taxon>
        <taxon>Fungi</taxon>
        <taxon>Fungi incertae sedis</taxon>
        <taxon>Mucoromycota</taxon>
        <taxon>Glomeromycotina</taxon>
        <taxon>Glomeromycetes</taxon>
        <taxon>Glomerales</taxon>
        <taxon>Glomeraceae</taxon>
        <taxon>Rhizophagus</taxon>
    </lineage>
</organism>
<evidence type="ECO:0000259" key="5">
    <source>
        <dbReference type="PROSITE" id="PS50011"/>
    </source>
</evidence>
<evidence type="ECO:0000256" key="1">
    <source>
        <dbReference type="ARBA" id="ARBA00022679"/>
    </source>
</evidence>
<reference evidence="6 7" key="1">
    <citation type="submission" date="2015-10" db="EMBL/GenBank/DDBJ databases">
        <title>Genome analyses suggest a sexual origin of heterokaryosis in a supposedly ancient asexual fungus.</title>
        <authorList>
            <person name="Ropars J."/>
            <person name="Sedzielewska K."/>
            <person name="Noel J."/>
            <person name="Charron P."/>
            <person name="Farinelli L."/>
            <person name="Marton T."/>
            <person name="Kruger M."/>
            <person name="Pelin A."/>
            <person name="Brachmann A."/>
            <person name="Corradi N."/>
        </authorList>
    </citation>
    <scope>NUCLEOTIDE SEQUENCE [LARGE SCALE GENOMIC DNA]</scope>
    <source>
        <strain evidence="6 7">A4</strain>
    </source>
</reference>
<evidence type="ECO:0000256" key="3">
    <source>
        <dbReference type="ARBA" id="ARBA00022777"/>
    </source>
</evidence>
<evidence type="ECO:0000256" key="4">
    <source>
        <dbReference type="ARBA" id="ARBA00022840"/>
    </source>
</evidence>
<dbReference type="EMBL" id="LLXI01005641">
    <property type="protein sequence ID" value="PKY61635.1"/>
    <property type="molecule type" value="Genomic_DNA"/>
</dbReference>
<feature type="domain" description="Protein kinase" evidence="5">
    <location>
        <begin position="58"/>
        <end position="252"/>
    </location>
</feature>
<dbReference type="PANTHER" id="PTHR44329">
    <property type="entry name" value="SERINE/THREONINE-PROTEIN KINASE TNNI3K-RELATED"/>
    <property type="match status" value="1"/>
</dbReference>
<keyword evidence="2" id="KW-0547">Nucleotide-binding</keyword>
<keyword evidence="7" id="KW-1185">Reference proteome</keyword>
<dbReference type="Pfam" id="PF00069">
    <property type="entry name" value="Pkinase"/>
    <property type="match status" value="1"/>
</dbReference>
<accession>A0A2I1HRW4</accession>
<dbReference type="AlphaFoldDB" id="A0A2I1HRW4"/>
<dbReference type="Gene3D" id="1.10.510.10">
    <property type="entry name" value="Transferase(Phosphotransferase) domain 1"/>
    <property type="match status" value="1"/>
</dbReference>
<dbReference type="VEuPathDB" id="FungiDB:FUN_023669"/>
<dbReference type="PANTHER" id="PTHR44329:SF288">
    <property type="entry name" value="MITOGEN-ACTIVATED PROTEIN KINASE KINASE KINASE 20"/>
    <property type="match status" value="1"/>
</dbReference>
<dbReference type="SUPFAM" id="SSF56112">
    <property type="entry name" value="Protein kinase-like (PK-like)"/>
    <property type="match status" value="1"/>
</dbReference>
<feature type="non-terminal residue" evidence="6">
    <location>
        <position position="252"/>
    </location>
</feature>